<evidence type="ECO:0000259" key="8">
    <source>
        <dbReference type="PROSITE" id="PS50006"/>
    </source>
</evidence>
<dbReference type="GO" id="GO:0045893">
    <property type="term" value="P:positive regulation of DNA-templated transcription"/>
    <property type="evidence" value="ECO:0007669"/>
    <property type="project" value="UniProtKB-ARBA"/>
</dbReference>
<dbReference type="VEuPathDB" id="VectorBase:AFUN010965"/>
<keyword evidence="5" id="KW-0804">Transcription</keyword>
<evidence type="ECO:0000256" key="2">
    <source>
        <dbReference type="ARBA" id="ARBA00022473"/>
    </source>
</evidence>
<name>A0A182RXE7_ANOFN</name>
<dbReference type="PROSITE" id="PS00657">
    <property type="entry name" value="FORK_HEAD_1"/>
    <property type="match status" value="1"/>
</dbReference>
<dbReference type="InterPro" id="IPR036390">
    <property type="entry name" value="WH_DNA-bd_sf"/>
</dbReference>
<feature type="DNA-binding region" description="Fork-head" evidence="7">
    <location>
        <begin position="189"/>
        <end position="283"/>
    </location>
</feature>
<organism evidence="10">
    <name type="scientific">Anopheles funestus</name>
    <name type="common">African malaria mosquito</name>
    <dbReference type="NCBI Taxonomy" id="62324"/>
    <lineage>
        <taxon>Eukaryota</taxon>
        <taxon>Metazoa</taxon>
        <taxon>Ecdysozoa</taxon>
        <taxon>Arthropoda</taxon>
        <taxon>Hexapoda</taxon>
        <taxon>Insecta</taxon>
        <taxon>Pterygota</taxon>
        <taxon>Neoptera</taxon>
        <taxon>Endopterygota</taxon>
        <taxon>Diptera</taxon>
        <taxon>Nematocera</taxon>
        <taxon>Culicoidea</taxon>
        <taxon>Culicidae</taxon>
        <taxon>Anophelinae</taxon>
        <taxon>Anopheles</taxon>
    </lineage>
</organism>
<dbReference type="PROSITE" id="PS50039">
    <property type="entry name" value="FORK_HEAD_3"/>
    <property type="match status" value="1"/>
</dbReference>
<dbReference type="PANTHER" id="PTHR45881">
    <property type="entry name" value="CHECKPOINT SUPPRESSOR 1-LIKE, ISOFORM A-RELATED"/>
    <property type="match status" value="1"/>
</dbReference>
<feature type="domain" description="Fork-head" evidence="9">
    <location>
        <begin position="189"/>
        <end position="283"/>
    </location>
</feature>
<protein>
    <recommendedName>
        <fullName evidence="11">Fork-head domain-containing protein</fullName>
    </recommendedName>
</protein>
<dbReference type="PROSITE" id="PS50006">
    <property type="entry name" value="FHA_DOMAIN"/>
    <property type="match status" value="1"/>
</dbReference>
<evidence type="ECO:0000256" key="6">
    <source>
        <dbReference type="ARBA" id="ARBA00023242"/>
    </source>
</evidence>
<evidence type="ECO:0000259" key="9">
    <source>
        <dbReference type="PROSITE" id="PS50039"/>
    </source>
</evidence>
<dbReference type="PANTHER" id="PTHR45881:SF7">
    <property type="entry name" value="CHECKPOINT SUPPRESSOR 1-LIKE, ISOFORM A-RELATED"/>
    <property type="match status" value="1"/>
</dbReference>
<dbReference type="STRING" id="62324.A0A182RXE7"/>
<dbReference type="InterPro" id="IPR001766">
    <property type="entry name" value="Fork_head_dom"/>
</dbReference>
<dbReference type="PRINTS" id="PR00053">
    <property type="entry name" value="FORKHEAD"/>
</dbReference>
<comment type="subcellular location">
    <subcellularLocation>
        <location evidence="1 7">Nucleus</location>
    </subcellularLocation>
</comment>
<evidence type="ECO:0000256" key="5">
    <source>
        <dbReference type="ARBA" id="ARBA00023163"/>
    </source>
</evidence>
<keyword evidence="6 7" id="KW-0539">Nucleus</keyword>
<dbReference type="SUPFAM" id="SSF46785">
    <property type="entry name" value="Winged helix' DNA-binding domain"/>
    <property type="match status" value="1"/>
</dbReference>
<sequence>MDSIGSEAEHDPVPYCDCISICDPSNANLRSLVTSYQASCPDIISQLTSVSYVMLLNSKATTVGRTIDKVMSQKFPGGTNRRISRKHFTITFGSDGNFMLLCLSKNGIFIDEKFCSKQEQPYILPQHCIIRFPSTTDVIHFKSLIAETTILTPAANKDGICNLSSNVNPQLVPLSSEEDTATHTSSAQRPPYSYSQLIIQAISASPQKRLPLCKIYSFIMEKYPYYREFGIKSWQNSIRHNLSMKSYFLKTPQEEPKIGHLWMLSPSCEERLVAKRFLERRISSHSKNI</sequence>
<keyword evidence="4 7" id="KW-0238">DNA-binding</keyword>
<accession>A0A182RXE7</accession>
<evidence type="ECO:0000256" key="7">
    <source>
        <dbReference type="PROSITE-ProRule" id="PRU00089"/>
    </source>
</evidence>
<dbReference type="InterPro" id="IPR008984">
    <property type="entry name" value="SMAD_FHA_dom_sf"/>
</dbReference>
<dbReference type="InterPro" id="IPR030456">
    <property type="entry name" value="TF_fork_head_CS_2"/>
</dbReference>
<evidence type="ECO:0000256" key="4">
    <source>
        <dbReference type="ARBA" id="ARBA00023125"/>
    </source>
</evidence>
<dbReference type="GO" id="GO:0000981">
    <property type="term" value="F:DNA-binding transcription factor activity, RNA polymerase II-specific"/>
    <property type="evidence" value="ECO:0007669"/>
    <property type="project" value="TreeGrafter"/>
</dbReference>
<dbReference type="AlphaFoldDB" id="A0A182RXE7"/>
<dbReference type="Gene3D" id="2.60.200.20">
    <property type="match status" value="1"/>
</dbReference>
<dbReference type="InterPro" id="IPR000253">
    <property type="entry name" value="FHA_dom"/>
</dbReference>
<evidence type="ECO:0000313" key="10">
    <source>
        <dbReference type="EnsemblMetazoa" id="AFUN010965-PA"/>
    </source>
</evidence>
<dbReference type="GO" id="GO:0005634">
    <property type="term" value="C:nucleus"/>
    <property type="evidence" value="ECO:0007669"/>
    <property type="project" value="UniProtKB-SubCell"/>
</dbReference>
<proteinExistence type="predicted"/>
<dbReference type="InterPro" id="IPR036388">
    <property type="entry name" value="WH-like_DNA-bd_sf"/>
</dbReference>
<dbReference type="VEuPathDB" id="VectorBase:AFUN2_009052"/>
<keyword evidence="3" id="KW-0805">Transcription regulation</keyword>
<dbReference type="SMART" id="SM00339">
    <property type="entry name" value="FH"/>
    <property type="match status" value="1"/>
</dbReference>
<evidence type="ECO:0000256" key="3">
    <source>
        <dbReference type="ARBA" id="ARBA00023015"/>
    </source>
</evidence>
<dbReference type="Pfam" id="PF00250">
    <property type="entry name" value="Forkhead"/>
    <property type="match status" value="1"/>
</dbReference>
<feature type="domain" description="FHA" evidence="8">
    <location>
        <begin position="61"/>
        <end position="115"/>
    </location>
</feature>
<keyword evidence="2" id="KW-0217">Developmental protein</keyword>
<dbReference type="CDD" id="cd00059">
    <property type="entry name" value="FH_FOX"/>
    <property type="match status" value="1"/>
</dbReference>
<dbReference type="InterPro" id="IPR018122">
    <property type="entry name" value="TF_fork_head_CS_1"/>
</dbReference>
<dbReference type="EnsemblMetazoa" id="AFUN010965-RA">
    <property type="protein sequence ID" value="AFUN010965-PA"/>
    <property type="gene ID" value="AFUN010965"/>
</dbReference>
<dbReference type="Pfam" id="PF00498">
    <property type="entry name" value="FHA"/>
    <property type="match status" value="1"/>
</dbReference>
<dbReference type="Gene3D" id="1.10.10.10">
    <property type="entry name" value="Winged helix-like DNA-binding domain superfamily/Winged helix DNA-binding domain"/>
    <property type="match status" value="1"/>
</dbReference>
<dbReference type="GO" id="GO:0000978">
    <property type="term" value="F:RNA polymerase II cis-regulatory region sequence-specific DNA binding"/>
    <property type="evidence" value="ECO:0007669"/>
    <property type="project" value="TreeGrafter"/>
</dbReference>
<dbReference type="SUPFAM" id="SSF49879">
    <property type="entry name" value="SMAD/FHA domain"/>
    <property type="match status" value="1"/>
</dbReference>
<evidence type="ECO:0000256" key="1">
    <source>
        <dbReference type="ARBA" id="ARBA00004123"/>
    </source>
</evidence>
<reference evidence="10" key="1">
    <citation type="submission" date="2020-05" db="UniProtKB">
        <authorList>
            <consortium name="EnsemblMetazoa"/>
        </authorList>
    </citation>
    <scope>IDENTIFICATION</scope>
    <source>
        <strain evidence="10">FUMOZ</strain>
    </source>
</reference>
<evidence type="ECO:0008006" key="11">
    <source>
        <dbReference type="Google" id="ProtNLM"/>
    </source>
</evidence>
<dbReference type="PROSITE" id="PS00658">
    <property type="entry name" value="FORK_HEAD_2"/>
    <property type="match status" value="1"/>
</dbReference>